<evidence type="ECO:0000313" key="5">
    <source>
        <dbReference type="Proteomes" id="UP000051401"/>
    </source>
</evidence>
<dbReference type="STRING" id="540747.SAMN04488031_105244"/>
<sequence length="263" mass="28447">MVTPYDSAHVSARAVSKSSTHAGRSPVPQSGRKPLAMRKYNISTLMADGQVRTSDQIGPAMPIFESAFSAFSHGTLIATTQGQVAVEDLVPGMKLQTADQGPMQLLWMGSMTLMPRSDRYPHGGCLTRIMADSFGFGRPQADIMAGPGARFLLRPSGYAERYGSERALTPASQMVDGFNAIEITPPTPVTVYHLCLRRHAIISAGGMDAESFHPGPGFERNMGPNMLSLFLSFFPHIKQARDFGPLAHERLPLKGIENAAEMA</sequence>
<evidence type="ECO:0000313" key="4">
    <source>
        <dbReference type="EMBL" id="QEW28312.1"/>
    </source>
</evidence>
<evidence type="ECO:0000256" key="1">
    <source>
        <dbReference type="SAM" id="MobiDB-lite"/>
    </source>
</evidence>
<organism evidence="3 5">
    <name type="scientific">Roseovarius indicus</name>
    <dbReference type="NCBI Taxonomy" id="540747"/>
    <lineage>
        <taxon>Bacteria</taxon>
        <taxon>Pseudomonadati</taxon>
        <taxon>Pseudomonadota</taxon>
        <taxon>Alphaproteobacteria</taxon>
        <taxon>Rhodobacterales</taxon>
        <taxon>Roseobacteraceae</taxon>
        <taxon>Roseovarius</taxon>
    </lineage>
</organism>
<dbReference type="KEGG" id="rid:RIdsm_04142"/>
<dbReference type="Pfam" id="PF13403">
    <property type="entry name" value="Hint_2"/>
    <property type="match status" value="1"/>
</dbReference>
<dbReference type="Proteomes" id="UP000325785">
    <property type="component" value="Chromosome"/>
</dbReference>
<evidence type="ECO:0000313" key="3">
    <source>
        <dbReference type="EMBL" id="KRS16651.1"/>
    </source>
</evidence>
<evidence type="ECO:0000259" key="2">
    <source>
        <dbReference type="Pfam" id="PF13403"/>
    </source>
</evidence>
<protein>
    <recommendedName>
        <fullName evidence="2">Hedgehog/Intein (Hint) domain-containing protein</fullName>
    </recommendedName>
</protein>
<dbReference type="RefSeq" id="WP_057817808.1">
    <property type="nucleotide sequence ID" value="NZ_CP031598.1"/>
</dbReference>
<keyword evidence="5" id="KW-1185">Reference proteome</keyword>
<name>A0A0T5P622_9RHOB</name>
<reference evidence="4 6" key="2">
    <citation type="submission" date="2018-08" db="EMBL/GenBank/DDBJ databases">
        <title>Genetic Globetrotter - A new plasmid hitch-hiking vast phylogenetic and geographic distances.</title>
        <authorList>
            <person name="Vollmers J."/>
            <person name="Petersen J."/>
        </authorList>
    </citation>
    <scope>NUCLEOTIDE SEQUENCE [LARGE SCALE GENOMIC DNA]</scope>
    <source>
        <strain evidence="4 6">DSM 26383</strain>
    </source>
</reference>
<feature type="domain" description="Hedgehog/Intein (Hint)" evidence="2">
    <location>
        <begin position="70"/>
        <end position="215"/>
    </location>
</feature>
<dbReference type="AlphaFoldDB" id="A0A0T5P622"/>
<dbReference type="Proteomes" id="UP000051401">
    <property type="component" value="Unassembled WGS sequence"/>
</dbReference>
<dbReference type="EMBL" id="CP031598">
    <property type="protein sequence ID" value="QEW28312.1"/>
    <property type="molecule type" value="Genomic_DNA"/>
</dbReference>
<accession>A0A0T5P622</accession>
<dbReference type="InterPro" id="IPR028992">
    <property type="entry name" value="Hedgehog/Intein_dom"/>
</dbReference>
<gene>
    <name evidence="4" type="ORF">RIdsm_04142</name>
    <name evidence="3" type="ORF">XM52_17290</name>
</gene>
<dbReference type="EMBL" id="LAXI01000012">
    <property type="protein sequence ID" value="KRS16651.1"/>
    <property type="molecule type" value="Genomic_DNA"/>
</dbReference>
<proteinExistence type="predicted"/>
<evidence type="ECO:0000313" key="6">
    <source>
        <dbReference type="Proteomes" id="UP000325785"/>
    </source>
</evidence>
<dbReference type="PATRIC" id="fig|540747.5.peg.1193"/>
<reference evidence="3 5" key="1">
    <citation type="submission" date="2015-04" db="EMBL/GenBank/DDBJ databases">
        <title>The draft genome sequence of Roseovarius indicus B108T.</title>
        <authorList>
            <person name="Li G."/>
            <person name="Lai Q."/>
            <person name="Shao Z."/>
            <person name="Yan P."/>
        </authorList>
    </citation>
    <scope>NUCLEOTIDE SEQUENCE [LARGE SCALE GENOMIC DNA]</scope>
    <source>
        <strain evidence="3 5">B108</strain>
    </source>
</reference>
<feature type="region of interest" description="Disordered" evidence="1">
    <location>
        <begin position="1"/>
        <end position="34"/>
    </location>
</feature>